<dbReference type="Gene3D" id="3.30.70.1350">
    <property type="entry name" value="Cation efflux protein, cytoplasmic domain"/>
    <property type="match status" value="2"/>
</dbReference>
<dbReference type="GO" id="GO:0016020">
    <property type="term" value="C:membrane"/>
    <property type="evidence" value="ECO:0007669"/>
    <property type="project" value="UniProtKB-SubCell"/>
</dbReference>
<dbReference type="SUPFAM" id="SSF161111">
    <property type="entry name" value="Cation efflux protein transmembrane domain-like"/>
    <property type="match status" value="1"/>
</dbReference>
<evidence type="ECO:0000313" key="11">
    <source>
        <dbReference type="Proteomes" id="UP000824089"/>
    </source>
</evidence>
<feature type="transmembrane region" description="Helical" evidence="7">
    <location>
        <begin position="179"/>
        <end position="207"/>
    </location>
</feature>
<dbReference type="FunFam" id="1.20.1510.10:FF:000006">
    <property type="entry name" value="Divalent cation efflux transporter"/>
    <property type="match status" value="1"/>
</dbReference>
<dbReference type="PANTHER" id="PTHR43840:SF15">
    <property type="entry name" value="MITOCHONDRIAL METAL TRANSPORTER 1-RELATED"/>
    <property type="match status" value="1"/>
</dbReference>
<dbReference type="InterPro" id="IPR058533">
    <property type="entry name" value="Cation_efflux_TM"/>
</dbReference>
<protein>
    <submittedName>
        <fullName evidence="10">Cation transporter</fullName>
    </submittedName>
</protein>
<sequence length="390" mass="43125">MIKAVIKQFIPEYHNTKDRNVRERYCVLAGALGILCNLVLFAVKLTIGRLMNSISILSDAFNNLSDMGSSVISILGAKMSNRRPDREHPFGHGRMEYIASFLVACIIFIVGFELLRSSIDKILHPEPVRFSVVLVVILSLSLLVKLWMFSYNRYMGKQIDSTVLRAAASDSLNDVAATAAVIVATVVGNFVAFPIDGIMGVLVSVLIMRSGFQIAKEVADRLLGQRPDPALVKELSDRILSYDGIIGIHDMIVHNYGPGRNFASVHAEVSDDCDIIKIHEIIDAAEQAIFRETGVAMVIHMDPVSLNSPETQELKKLVAQIISEIDPSLTIHDFRITKGQSRINVIFDLVVPIEATPARRKEITSQIAERLRAADPRYTAVIQVDTSFVS</sequence>
<dbReference type="Proteomes" id="UP000824089">
    <property type="component" value="Unassembled WGS sequence"/>
</dbReference>
<dbReference type="Pfam" id="PF01545">
    <property type="entry name" value="Cation_efflux"/>
    <property type="match status" value="1"/>
</dbReference>
<feature type="transmembrane region" description="Helical" evidence="7">
    <location>
        <begin position="127"/>
        <end position="148"/>
    </location>
</feature>
<comment type="subcellular location">
    <subcellularLocation>
        <location evidence="1">Membrane</location>
        <topology evidence="1">Multi-pass membrane protein</topology>
    </subcellularLocation>
</comment>
<dbReference type="SUPFAM" id="SSF160240">
    <property type="entry name" value="Cation efflux protein cytoplasmic domain-like"/>
    <property type="match status" value="2"/>
</dbReference>
<dbReference type="NCBIfam" id="TIGR01297">
    <property type="entry name" value="CDF"/>
    <property type="match status" value="1"/>
</dbReference>
<evidence type="ECO:0000259" key="8">
    <source>
        <dbReference type="Pfam" id="PF01545"/>
    </source>
</evidence>
<evidence type="ECO:0000256" key="6">
    <source>
        <dbReference type="ARBA" id="ARBA00023136"/>
    </source>
</evidence>
<comment type="caution">
    <text evidence="10">The sequence shown here is derived from an EMBL/GenBank/DDBJ whole genome shotgun (WGS) entry which is preliminary data.</text>
</comment>
<evidence type="ECO:0000256" key="5">
    <source>
        <dbReference type="ARBA" id="ARBA00022989"/>
    </source>
</evidence>
<feature type="domain" description="Cation efflux protein cytoplasmic" evidence="9">
    <location>
        <begin position="315"/>
        <end position="385"/>
    </location>
</feature>
<evidence type="ECO:0000256" key="7">
    <source>
        <dbReference type="SAM" id="Phobius"/>
    </source>
</evidence>
<gene>
    <name evidence="10" type="ORF">IAD50_07780</name>
</gene>
<name>A0A9D1I9H5_9CLOT</name>
<dbReference type="AlphaFoldDB" id="A0A9D1I9H5"/>
<evidence type="ECO:0000256" key="1">
    <source>
        <dbReference type="ARBA" id="ARBA00004141"/>
    </source>
</evidence>
<keyword evidence="4 7" id="KW-0812">Transmembrane</keyword>
<reference evidence="10" key="2">
    <citation type="journal article" date="2021" name="PeerJ">
        <title>Extensive microbial diversity within the chicken gut microbiome revealed by metagenomics and culture.</title>
        <authorList>
            <person name="Gilroy R."/>
            <person name="Ravi A."/>
            <person name="Getino M."/>
            <person name="Pursley I."/>
            <person name="Horton D.L."/>
            <person name="Alikhan N.F."/>
            <person name="Baker D."/>
            <person name="Gharbi K."/>
            <person name="Hall N."/>
            <person name="Watson M."/>
            <person name="Adriaenssens E.M."/>
            <person name="Foster-Nyarko E."/>
            <person name="Jarju S."/>
            <person name="Secka A."/>
            <person name="Antonio M."/>
            <person name="Oren A."/>
            <person name="Chaudhuri R.R."/>
            <person name="La Ragione R."/>
            <person name="Hildebrand F."/>
            <person name="Pallen M.J."/>
        </authorList>
    </citation>
    <scope>NUCLEOTIDE SEQUENCE</scope>
    <source>
        <strain evidence="10">CHK195-4489</strain>
    </source>
</reference>
<comment type="similarity">
    <text evidence="2">Belongs to the cation diffusion facilitator (CDF) transporter (TC 2.A.4) family.</text>
</comment>
<dbReference type="GO" id="GO:0008324">
    <property type="term" value="F:monoatomic cation transmembrane transporter activity"/>
    <property type="evidence" value="ECO:0007669"/>
    <property type="project" value="InterPro"/>
</dbReference>
<feature type="domain" description="Cation efflux protein cytoplasmic" evidence="9">
    <location>
        <begin position="227"/>
        <end position="303"/>
    </location>
</feature>
<dbReference type="Pfam" id="PF16916">
    <property type="entry name" value="ZT_dimer"/>
    <property type="match status" value="2"/>
</dbReference>
<dbReference type="PANTHER" id="PTHR43840">
    <property type="entry name" value="MITOCHONDRIAL METAL TRANSPORTER 1-RELATED"/>
    <property type="match status" value="1"/>
</dbReference>
<evidence type="ECO:0000256" key="2">
    <source>
        <dbReference type="ARBA" id="ARBA00008114"/>
    </source>
</evidence>
<proteinExistence type="inferred from homology"/>
<evidence type="ECO:0000256" key="4">
    <source>
        <dbReference type="ARBA" id="ARBA00022692"/>
    </source>
</evidence>
<feature type="transmembrane region" description="Helical" evidence="7">
    <location>
        <begin position="25"/>
        <end position="47"/>
    </location>
</feature>
<dbReference type="InterPro" id="IPR002524">
    <property type="entry name" value="Cation_efflux"/>
</dbReference>
<dbReference type="EMBL" id="DVMM01000168">
    <property type="protein sequence ID" value="HIU30177.1"/>
    <property type="molecule type" value="Genomic_DNA"/>
</dbReference>
<evidence type="ECO:0000259" key="9">
    <source>
        <dbReference type="Pfam" id="PF16916"/>
    </source>
</evidence>
<accession>A0A9D1I9H5</accession>
<dbReference type="InterPro" id="IPR027470">
    <property type="entry name" value="Cation_efflux_CTD"/>
</dbReference>
<evidence type="ECO:0000256" key="3">
    <source>
        <dbReference type="ARBA" id="ARBA00022448"/>
    </source>
</evidence>
<feature type="transmembrane region" description="Helical" evidence="7">
    <location>
        <begin position="97"/>
        <end position="115"/>
    </location>
</feature>
<dbReference type="InterPro" id="IPR050291">
    <property type="entry name" value="CDF_Transporter"/>
</dbReference>
<keyword evidence="6 7" id="KW-0472">Membrane</keyword>
<keyword evidence="3" id="KW-0813">Transport</keyword>
<feature type="domain" description="Cation efflux protein transmembrane" evidence="8">
    <location>
        <begin position="32"/>
        <end position="223"/>
    </location>
</feature>
<dbReference type="InterPro" id="IPR036837">
    <property type="entry name" value="Cation_efflux_CTD_sf"/>
</dbReference>
<keyword evidence="5 7" id="KW-1133">Transmembrane helix</keyword>
<dbReference type="InterPro" id="IPR027469">
    <property type="entry name" value="Cation_efflux_TMD_sf"/>
</dbReference>
<organism evidence="10 11">
    <name type="scientific">Candidatus Egerieisoma faecipullorum</name>
    <dbReference type="NCBI Taxonomy" id="2840963"/>
    <lineage>
        <taxon>Bacteria</taxon>
        <taxon>Bacillati</taxon>
        <taxon>Bacillota</taxon>
        <taxon>Clostridia</taxon>
        <taxon>Eubacteriales</taxon>
        <taxon>Clostridiaceae</taxon>
        <taxon>Clostridiaceae incertae sedis</taxon>
        <taxon>Candidatus Egerieisoma</taxon>
    </lineage>
</organism>
<reference evidence="10" key="1">
    <citation type="submission" date="2020-10" db="EMBL/GenBank/DDBJ databases">
        <authorList>
            <person name="Gilroy R."/>
        </authorList>
    </citation>
    <scope>NUCLEOTIDE SEQUENCE</scope>
    <source>
        <strain evidence="10">CHK195-4489</strain>
    </source>
</reference>
<dbReference type="Gene3D" id="1.20.1510.10">
    <property type="entry name" value="Cation efflux protein transmembrane domain"/>
    <property type="match status" value="1"/>
</dbReference>
<evidence type="ECO:0000313" key="10">
    <source>
        <dbReference type="EMBL" id="HIU30177.1"/>
    </source>
</evidence>